<evidence type="ECO:0000256" key="1">
    <source>
        <dbReference type="SAM" id="Phobius"/>
    </source>
</evidence>
<dbReference type="EMBL" id="CYZR01000005">
    <property type="protein sequence ID" value="CUO00395.1"/>
    <property type="molecule type" value="Genomic_DNA"/>
</dbReference>
<dbReference type="InterPro" id="IPR005562">
    <property type="entry name" value="SpoVA"/>
</dbReference>
<protein>
    <submittedName>
        <fullName evidence="2">Stage V sporulation protein AC</fullName>
    </submittedName>
</protein>
<gene>
    <name evidence="2" type="ORF">ERS852473_01639</name>
</gene>
<dbReference type="NCBIfam" id="TIGR02838">
    <property type="entry name" value="spore_V_AC"/>
    <property type="match status" value="1"/>
</dbReference>
<dbReference type="Pfam" id="PF03862">
    <property type="entry name" value="SpoVAC_SpoVAEB"/>
    <property type="match status" value="1"/>
</dbReference>
<dbReference type="RefSeq" id="WP_055259366.1">
    <property type="nucleotide sequence ID" value="NZ_CABIXL010000005.1"/>
</dbReference>
<keyword evidence="1" id="KW-1133">Transmembrane helix</keyword>
<name>A0ABM9UR03_SARVE</name>
<evidence type="ECO:0000313" key="2">
    <source>
        <dbReference type="EMBL" id="CUO00395.1"/>
    </source>
</evidence>
<accession>A0ABM9UR03</accession>
<sequence length="157" mass="16991">MQYKGDKEIKKDFEILSNKMKPKPKVFKNCVRAFIIGGLICVIGQFILNMLIRFGVPKDDATTWLPIIMIFIGAFLTGIGVYDKIAAIAGAGTIVPITGFSNSIVSPAMEFKKEGFVMGIGSKMFTIAGPVLVYGISTSIVIGIIYYILILTGVMGV</sequence>
<keyword evidence="3" id="KW-1185">Reference proteome</keyword>
<dbReference type="InterPro" id="IPR014203">
    <property type="entry name" value="Spore_V_AC"/>
</dbReference>
<organism evidence="2 3">
    <name type="scientific">Sarcina ventriculi</name>
    <name type="common">Clostridium ventriculi</name>
    <dbReference type="NCBI Taxonomy" id="1267"/>
    <lineage>
        <taxon>Bacteria</taxon>
        <taxon>Bacillati</taxon>
        <taxon>Bacillota</taxon>
        <taxon>Clostridia</taxon>
        <taxon>Eubacteriales</taxon>
        <taxon>Clostridiaceae</taxon>
        <taxon>Sarcina</taxon>
    </lineage>
</organism>
<dbReference type="Proteomes" id="UP000095488">
    <property type="component" value="Unassembled WGS sequence"/>
</dbReference>
<proteinExistence type="predicted"/>
<reference evidence="2 3" key="1">
    <citation type="submission" date="2015-09" db="EMBL/GenBank/DDBJ databases">
        <authorList>
            <consortium name="Pathogen Informatics"/>
        </authorList>
    </citation>
    <scope>NUCLEOTIDE SEQUENCE [LARGE SCALE GENOMIC DNA]</scope>
    <source>
        <strain evidence="2 3">2789STDY5834858</strain>
    </source>
</reference>
<keyword evidence="1" id="KW-0472">Membrane</keyword>
<comment type="caution">
    <text evidence="2">The sequence shown here is derived from an EMBL/GenBank/DDBJ whole genome shotgun (WGS) entry which is preliminary data.</text>
</comment>
<dbReference type="PANTHER" id="PTHR38450:SF1">
    <property type="entry name" value="STAGE V SPORULATION PROTEIN AC"/>
    <property type="match status" value="1"/>
</dbReference>
<feature type="transmembrane region" description="Helical" evidence="1">
    <location>
        <begin position="131"/>
        <end position="155"/>
    </location>
</feature>
<feature type="transmembrane region" description="Helical" evidence="1">
    <location>
        <begin position="30"/>
        <end position="52"/>
    </location>
</feature>
<dbReference type="PANTHER" id="PTHR38450">
    <property type="entry name" value="STAGE V SPORULATION PROTEIN AC-RELATED"/>
    <property type="match status" value="1"/>
</dbReference>
<keyword evidence="1" id="KW-0812">Transmembrane</keyword>
<evidence type="ECO:0000313" key="3">
    <source>
        <dbReference type="Proteomes" id="UP000095488"/>
    </source>
</evidence>
<feature type="transmembrane region" description="Helical" evidence="1">
    <location>
        <begin position="64"/>
        <end position="82"/>
    </location>
</feature>